<evidence type="ECO:0000313" key="2">
    <source>
        <dbReference type="Proteomes" id="UP001415857"/>
    </source>
</evidence>
<sequence length="318" mass="36334">MAEGDDFRCWDELIPDALGLIFGNLSLQEKLTVIPRVCKSWGKAMMGPYCWQEIDIQDWSNQWPEHLDRVLRMLIMRSCGSLRKLCVSGLHNDTMFSFIAEHAGSLHTLQLPRSEMGDSIVEQFARRFSMVTFLDLSYCGKIGTRALEAMGKHCKFLVGLRRNMHPLDLAGKLSPDDEAHAIATTMPKLKHLEMAYLLISTGGVLEILSSCPDLELLDLRGCWNVKLDEKFLKETFPRLKVLGPLVVDYYERNDWDACSDYSDSSEYLAWDFVAGEIGDYDDESSDEMWDDEGRLEELELRFYEGFDEDAGYGWPPSP</sequence>
<dbReference type="AlphaFoldDB" id="A0AAP0NDL1"/>
<dbReference type="FunFam" id="3.80.10.10:FF:000257">
    <property type="entry name" value="F-box protein FBW2"/>
    <property type="match status" value="1"/>
</dbReference>
<evidence type="ECO:0000313" key="1">
    <source>
        <dbReference type="EMBL" id="KAK9271000.1"/>
    </source>
</evidence>
<dbReference type="PANTHER" id="PTHR38926">
    <property type="entry name" value="F-BOX DOMAIN CONTAINING PROTEIN, EXPRESSED"/>
    <property type="match status" value="1"/>
</dbReference>
<comment type="caution">
    <text evidence="1">The sequence shown here is derived from an EMBL/GenBank/DDBJ whole genome shotgun (WGS) entry which is preliminary data.</text>
</comment>
<accession>A0AAP0NDL1</accession>
<dbReference type="PANTHER" id="PTHR38926:SF80">
    <property type="entry name" value="F-BOX DOMAIN, LEUCINE-RICH REPEAT DOMAIN SUPERFAMILY"/>
    <property type="match status" value="1"/>
</dbReference>
<keyword evidence="2" id="KW-1185">Reference proteome</keyword>
<dbReference type="InterPro" id="IPR032675">
    <property type="entry name" value="LRR_dom_sf"/>
</dbReference>
<dbReference type="Proteomes" id="UP001415857">
    <property type="component" value="Unassembled WGS sequence"/>
</dbReference>
<dbReference type="Gene3D" id="1.20.1280.50">
    <property type="match status" value="1"/>
</dbReference>
<dbReference type="EMBL" id="JBBPBK010000014">
    <property type="protein sequence ID" value="KAK9271000.1"/>
    <property type="molecule type" value="Genomic_DNA"/>
</dbReference>
<evidence type="ECO:0008006" key="3">
    <source>
        <dbReference type="Google" id="ProtNLM"/>
    </source>
</evidence>
<dbReference type="Gene3D" id="3.80.10.10">
    <property type="entry name" value="Ribonuclease Inhibitor"/>
    <property type="match status" value="1"/>
</dbReference>
<name>A0AAP0NDL1_LIQFO</name>
<proteinExistence type="predicted"/>
<protein>
    <recommendedName>
        <fullName evidence="3">F-box protein FBW2</fullName>
    </recommendedName>
</protein>
<reference evidence="1 2" key="1">
    <citation type="journal article" date="2024" name="Plant J.">
        <title>Genome sequences and population genomics reveal climatic adaptation and genomic divergence between two closely related sweetgum species.</title>
        <authorList>
            <person name="Xu W.Q."/>
            <person name="Ren C.Q."/>
            <person name="Zhang X.Y."/>
            <person name="Comes H.P."/>
            <person name="Liu X.H."/>
            <person name="Li Y.G."/>
            <person name="Kettle C.J."/>
            <person name="Jalonen R."/>
            <person name="Gaisberger H."/>
            <person name="Ma Y.Z."/>
            <person name="Qiu Y.X."/>
        </authorList>
    </citation>
    <scope>NUCLEOTIDE SEQUENCE [LARGE SCALE GENOMIC DNA]</scope>
    <source>
        <strain evidence="1">Hangzhou</strain>
    </source>
</reference>
<organism evidence="1 2">
    <name type="scientific">Liquidambar formosana</name>
    <name type="common">Formosan gum</name>
    <dbReference type="NCBI Taxonomy" id="63359"/>
    <lineage>
        <taxon>Eukaryota</taxon>
        <taxon>Viridiplantae</taxon>
        <taxon>Streptophyta</taxon>
        <taxon>Embryophyta</taxon>
        <taxon>Tracheophyta</taxon>
        <taxon>Spermatophyta</taxon>
        <taxon>Magnoliopsida</taxon>
        <taxon>eudicotyledons</taxon>
        <taxon>Gunneridae</taxon>
        <taxon>Pentapetalae</taxon>
        <taxon>Saxifragales</taxon>
        <taxon>Altingiaceae</taxon>
        <taxon>Liquidambar</taxon>
    </lineage>
</organism>
<dbReference type="FunFam" id="1.20.1280.50:FF:000022">
    <property type="entry name" value="F-box protein FBW2"/>
    <property type="match status" value="1"/>
</dbReference>
<dbReference type="SUPFAM" id="SSF52047">
    <property type="entry name" value="RNI-like"/>
    <property type="match status" value="1"/>
</dbReference>
<gene>
    <name evidence="1" type="ORF">L1049_026588</name>
</gene>